<dbReference type="Gene3D" id="3.90.550.10">
    <property type="entry name" value="Spore Coat Polysaccharide Biosynthesis Protein SpsA, Chain A"/>
    <property type="match status" value="1"/>
</dbReference>
<dbReference type="PANTHER" id="PTHR43685:SF2">
    <property type="entry name" value="GLYCOSYLTRANSFERASE 2-LIKE DOMAIN-CONTAINING PROTEIN"/>
    <property type="match status" value="1"/>
</dbReference>
<evidence type="ECO:0000259" key="1">
    <source>
        <dbReference type="Pfam" id="PF00535"/>
    </source>
</evidence>
<dbReference type="Pfam" id="PF00535">
    <property type="entry name" value="Glycos_transf_2"/>
    <property type="match status" value="1"/>
</dbReference>
<dbReference type="InterPro" id="IPR029044">
    <property type="entry name" value="Nucleotide-diphossugar_trans"/>
</dbReference>
<dbReference type="GO" id="GO:0016740">
    <property type="term" value="F:transferase activity"/>
    <property type="evidence" value="ECO:0007669"/>
    <property type="project" value="UniProtKB-KW"/>
</dbReference>
<dbReference type="AlphaFoldDB" id="A0A1G6L6K0"/>
<dbReference type="Proteomes" id="UP000199416">
    <property type="component" value="Unassembled WGS sequence"/>
</dbReference>
<dbReference type="InterPro" id="IPR001173">
    <property type="entry name" value="Glyco_trans_2-like"/>
</dbReference>
<reference evidence="3" key="1">
    <citation type="submission" date="2016-10" db="EMBL/GenBank/DDBJ databases">
        <authorList>
            <person name="Varghese N."/>
            <person name="Submissions S."/>
        </authorList>
    </citation>
    <scope>NUCLEOTIDE SEQUENCE [LARGE SCALE GENOMIC DNA]</scope>
    <source>
        <strain evidence="3">DSM 45421</strain>
    </source>
</reference>
<organism evidence="2 3">
    <name type="scientific">Geodermatophilus telluris</name>
    <dbReference type="NCBI Taxonomy" id="1190417"/>
    <lineage>
        <taxon>Bacteria</taxon>
        <taxon>Bacillati</taxon>
        <taxon>Actinomycetota</taxon>
        <taxon>Actinomycetes</taxon>
        <taxon>Geodermatophilales</taxon>
        <taxon>Geodermatophilaceae</taxon>
        <taxon>Geodermatophilus</taxon>
    </lineage>
</organism>
<sequence length="303" mass="32795">MRTLTSVLAQVDVPLHVLVVDDGSTDGTADAVDALHSPAVSLVRHEQSLGVSRARNSGLADADTPFVAFTDDDDLWAPTKLRDQLAGLDSFPAARWSCTDAVHIDGRLHVITYAEAPPSGDVAAVMTRRMAVPGGGSGVLVRTSLARCVGGFDPDFSILADWDFYLRLALCSPVAAVHAPLVGYYVHADSMYHDPLGLADELDRLRQKYSHPVPLCSGSRIRRVQFSPDLPRWYVRSAAMAYAQGDVRAALRILRDGARSAGGWSIAGRLLGRIVRRAGRRLGTAPDEGAPARWVPFEKWPHV</sequence>
<dbReference type="PANTHER" id="PTHR43685">
    <property type="entry name" value="GLYCOSYLTRANSFERASE"/>
    <property type="match status" value="1"/>
</dbReference>
<accession>A0A1G6L6K0</accession>
<dbReference type="InterPro" id="IPR050834">
    <property type="entry name" value="Glycosyltransf_2"/>
</dbReference>
<evidence type="ECO:0000313" key="3">
    <source>
        <dbReference type="Proteomes" id="UP000199416"/>
    </source>
</evidence>
<feature type="domain" description="Glycosyltransferase 2-like" evidence="1">
    <location>
        <begin position="2"/>
        <end position="90"/>
    </location>
</feature>
<protein>
    <submittedName>
        <fullName evidence="2">Glycosyl transferase family 2</fullName>
    </submittedName>
</protein>
<gene>
    <name evidence="2" type="ORF">SAMN05660690_1228</name>
</gene>
<dbReference type="EMBL" id="FMZF01000002">
    <property type="protein sequence ID" value="SDC38952.1"/>
    <property type="molecule type" value="Genomic_DNA"/>
</dbReference>
<dbReference type="STRING" id="1190417.SAMN05660690_1228"/>
<keyword evidence="3" id="KW-1185">Reference proteome</keyword>
<dbReference type="CDD" id="cd00761">
    <property type="entry name" value="Glyco_tranf_GTA_type"/>
    <property type="match status" value="1"/>
</dbReference>
<proteinExistence type="predicted"/>
<keyword evidence="2" id="KW-0808">Transferase</keyword>
<dbReference type="SUPFAM" id="SSF53448">
    <property type="entry name" value="Nucleotide-diphospho-sugar transferases"/>
    <property type="match status" value="1"/>
</dbReference>
<evidence type="ECO:0000313" key="2">
    <source>
        <dbReference type="EMBL" id="SDC38952.1"/>
    </source>
</evidence>
<name>A0A1G6L6K0_9ACTN</name>